<organism evidence="1">
    <name type="scientific">Anguilla anguilla</name>
    <name type="common">European freshwater eel</name>
    <name type="synonym">Muraena anguilla</name>
    <dbReference type="NCBI Taxonomy" id="7936"/>
    <lineage>
        <taxon>Eukaryota</taxon>
        <taxon>Metazoa</taxon>
        <taxon>Chordata</taxon>
        <taxon>Craniata</taxon>
        <taxon>Vertebrata</taxon>
        <taxon>Euteleostomi</taxon>
        <taxon>Actinopterygii</taxon>
        <taxon>Neopterygii</taxon>
        <taxon>Teleostei</taxon>
        <taxon>Anguilliformes</taxon>
        <taxon>Anguillidae</taxon>
        <taxon>Anguilla</taxon>
    </lineage>
</organism>
<dbReference type="AlphaFoldDB" id="A0A0E9WCW9"/>
<dbReference type="EMBL" id="GBXM01020416">
    <property type="protein sequence ID" value="JAH88161.1"/>
    <property type="molecule type" value="Transcribed_RNA"/>
</dbReference>
<sequence>MIGLLRFTCSLIKKVNIRLLKNGLKHRRENNWRQTGSPTQLPQSKLKWIGCEMSAIKVIRNKQE</sequence>
<name>A0A0E9WCW9_ANGAN</name>
<reference evidence="1" key="1">
    <citation type="submission" date="2014-11" db="EMBL/GenBank/DDBJ databases">
        <authorList>
            <person name="Amaro Gonzalez C."/>
        </authorList>
    </citation>
    <scope>NUCLEOTIDE SEQUENCE</scope>
</reference>
<reference evidence="1" key="2">
    <citation type="journal article" date="2015" name="Fish Shellfish Immunol.">
        <title>Early steps in the European eel (Anguilla anguilla)-Vibrio vulnificus interaction in the gills: Role of the RtxA13 toxin.</title>
        <authorList>
            <person name="Callol A."/>
            <person name="Pajuelo D."/>
            <person name="Ebbesson L."/>
            <person name="Teles M."/>
            <person name="MacKenzie S."/>
            <person name="Amaro C."/>
        </authorList>
    </citation>
    <scope>NUCLEOTIDE SEQUENCE</scope>
</reference>
<accession>A0A0E9WCW9</accession>
<proteinExistence type="predicted"/>
<evidence type="ECO:0000313" key="1">
    <source>
        <dbReference type="EMBL" id="JAH88161.1"/>
    </source>
</evidence>
<protein>
    <submittedName>
        <fullName evidence="1">Uncharacterized protein</fullName>
    </submittedName>
</protein>